<dbReference type="Proteomes" id="UP000199664">
    <property type="component" value="Unassembled WGS sequence"/>
</dbReference>
<evidence type="ECO:0000256" key="4">
    <source>
        <dbReference type="ARBA" id="ARBA00022519"/>
    </source>
</evidence>
<evidence type="ECO:0000256" key="3">
    <source>
        <dbReference type="ARBA" id="ARBA00022475"/>
    </source>
</evidence>
<name>A0A1H7YTD6_9HYPH</name>
<dbReference type="GO" id="GO:0005886">
    <property type="term" value="C:plasma membrane"/>
    <property type="evidence" value="ECO:0007669"/>
    <property type="project" value="UniProtKB-SubCell"/>
</dbReference>
<feature type="transmembrane region" description="Helical" evidence="9">
    <location>
        <begin position="6"/>
        <end position="25"/>
    </location>
</feature>
<evidence type="ECO:0000256" key="7">
    <source>
        <dbReference type="ARBA" id="ARBA00023136"/>
    </source>
</evidence>
<dbReference type="PANTHER" id="PTHR35011:SF4">
    <property type="entry name" value="SLL1102 PROTEIN"/>
    <property type="match status" value="1"/>
</dbReference>
<feature type="domain" description="Tripartite ATP-independent periplasmic transporters DctQ component" evidence="10">
    <location>
        <begin position="55"/>
        <end position="185"/>
    </location>
</feature>
<comment type="function">
    <text evidence="9">Part of the tripartite ATP-independent periplasmic (TRAP) transport system.</text>
</comment>
<dbReference type="AlphaFoldDB" id="A0A1H7YTD6"/>
<feature type="transmembrane region" description="Helical" evidence="9">
    <location>
        <begin position="116"/>
        <end position="138"/>
    </location>
</feature>
<dbReference type="Pfam" id="PF04290">
    <property type="entry name" value="DctQ"/>
    <property type="match status" value="1"/>
</dbReference>
<sequence>MFKLWLALATVGGMAAAVWLAWIFCRQLMPVARAIDRLGSSLGVIASWLVLLACLISAGNATIRYLFSYSSNAWLELQWYMFAGMVLLGSAYTLRVNEHVRVDLFYGVVSDRTRHWIDLVGGAVFLMPMCLVMIWFTWPWFVQSWTLNESSSNAGGLIRWPVILLLPVGFALILLQGVSEMIKRAAALRGFHQHEYAYEKPLQ</sequence>
<evidence type="ECO:0000256" key="2">
    <source>
        <dbReference type="ARBA" id="ARBA00022448"/>
    </source>
</evidence>
<keyword evidence="5 9" id="KW-0812">Transmembrane</keyword>
<dbReference type="InterPro" id="IPR007387">
    <property type="entry name" value="TRAP_DctQ"/>
</dbReference>
<evidence type="ECO:0000256" key="8">
    <source>
        <dbReference type="ARBA" id="ARBA00038436"/>
    </source>
</evidence>
<evidence type="ECO:0000256" key="6">
    <source>
        <dbReference type="ARBA" id="ARBA00022989"/>
    </source>
</evidence>
<evidence type="ECO:0000313" key="12">
    <source>
        <dbReference type="Proteomes" id="UP000199664"/>
    </source>
</evidence>
<comment type="subunit">
    <text evidence="9">The complex comprises the extracytoplasmic solute receptor protein and the two transmembrane proteins.</text>
</comment>
<evidence type="ECO:0000256" key="1">
    <source>
        <dbReference type="ARBA" id="ARBA00004429"/>
    </source>
</evidence>
<keyword evidence="4 9" id="KW-0997">Cell inner membrane</keyword>
<feature type="transmembrane region" description="Helical" evidence="9">
    <location>
        <begin position="45"/>
        <end position="67"/>
    </location>
</feature>
<keyword evidence="3" id="KW-1003">Cell membrane</keyword>
<dbReference type="PANTHER" id="PTHR35011">
    <property type="entry name" value="2,3-DIKETO-L-GULONATE TRAP TRANSPORTER SMALL PERMEASE PROTEIN YIAM"/>
    <property type="match status" value="1"/>
</dbReference>
<dbReference type="GO" id="GO:0022857">
    <property type="term" value="F:transmembrane transporter activity"/>
    <property type="evidence" value="ECO:0007669"/>
    <property type="project" value="UniProtKB-UniRule"/>
</dbReference>
<feature type="transmembrane region" description="Helical" evidence="9">
    <location>
        <begin position="158"/>
        <end position="175"/>
    </location>
</feature>
<dbReference type="EMBL" id="FOAN01000012">
    <property type="protein sequence ID" value="SEM48409.1"/>
    <property type="molecule type" value="Genomic_DNA"/>
</dbReference>
<organism evidence="11 12">
    <name type="scientific">Bosea lupini</name>
    <dbReference type="NCBI Taxonomy" id="1036779"/>
    <lineage>
        <taxon>Bacteria</taxon>
        <taxon>Pseudomonadati</taxon>
        <taxon>Pseudomonadota</taxon>
        <taxon>Alphaproteobacteria</taxon>
        <taxon>Hyphomicrobiales</taxon>
        <taxon>Boseaceae</taxon>
        <taxon>Bosea</taxon>
    </lineage>
</organism>
<proteinExistence type="inferred from homology"/>
<evidence type="ECO:0000259" key="10">
    <source>
        <dbReference type="Pfam" id="PF04290"/>
    </source>
</evidence>
<feature type="transmembrane region" description="Helical" evidence="9">
    <location>
        <begin position="79"/>
        <end position="96"/>
    </location>
</feature>
<comment type="subcellular location">
    <subcellularLocation>
        <location evidence="1 9">Cell inner membrane</location>
        <topology evidence="1 9">Multi-pass membrane protein</topology>
    </subcellularLocation>
</comment>
<protein>
    <recommendedName>
        <fullName evidence="9">TRAP transporter small permease protein</fullName>
    </recommendedName>
</protein>
<accession>A0A1H7YTD6</accession>
<evidence type="ECO:0000256" key="5">
    <source>
        <dbReference type="ARBA" id="ARBA00022692"/>
    </source>
</evidence>
<comment type="similarity">
    <text evidence="8 9">Belongs to the TRAP transporter small permease family.</text>
</comment>
<comment type="caution">
    <text evidence="9">Lacks conserved residue(s) required for the propagation of feature annotation.</text>
</comment>
<reference evidence="12" key="1">
    <citation type="submission" date="2016-10" db="EMBL/GenBank/DDBJ databases">
        <authorList>
            <person name="Varghese N."/>
            <person name="Submissions S."/>
        </authorList>
    </citation>
    <scope>NUCLEOTIDE SEQUENCE [LARGE SCALE GENOMIC DNA]</scope>
    <source>
        <strain evidence="12">LMG 26383,CCUG 61248,R- 45681</strain>
    </source>
</reference>
<gene>
    <name evidence="11" type="ORF">SAMN04515666_11271</name>
</gene>
<keyword evidence="7 9" id="KW-0472">Membrane</keyword>
<dbReference type="InterPro" id="IPR055348">
    <property type="entry name" value="DctQ"/>
</dbReference>
<evidence type="ECO:0000313" key="11">
    <source>
        <dbReference type="EMBL" id="SEM48409.1"/>
    </source>
</evidence>
<dbReference type="STRING" id="1036779.SAMN04515666_11271"/>
<keyword evidence="12" id="KW-1185">Reference proteome</keyword>
<evidence type="ECO:0000256" key="9">
    <source>
        <dbReference type="RuleBase" id="RU369079"/>
    </source>
</evidence>
<keyword evidence="6 9" id="KW-1133">Transmembrane helix</keyword>
<keyword evidence="2 9" id="KW-0813">Transport</keyword>